<protein>
    <submittedName>
        <fullName evidence="2">Anti-anti-sigma factor</fullName>
    </submittedName>
</protein>
<dbReference type="Gene3D" id="3.30.750.24">
    <property type="entry name" value="STAS domain"/>
    <property type="match status" value="1"/>
</dbReference>
<dbReference type="CDD" id="cd07043">
    <property type="entry name" value="STAS_anti-anti-sigma_factors"/>
    <property type="match status" value="1"/>
</dbReference>
<dbReference type="Pfam" id="PF01740">
    <property type="entry name" value="STAS"/>
    <property type="match status" value="1"/>
</dbReference>
<feature type="domain" description="STAS" evidence="1">
    <location>
        <begin position="4"/>
        <end position="108"/>
    </location>
</feature>
<sequence>MEQLTVTRKEGADYILFELSGAFNAYTAVNIQTKLYETIEKQNVVLDLANVVELDASALGVIMAAHNDAEEYHTKLYLMSLSNEADKAILSTGFKELFRIINSVTEVV</sequence>
<organism evidence="2 3">
    <name type="scientific">Treponema porcinum</name>
    <dbReference type="NCBI Taxonomy" id="261392"/>
    <lineage>
        <taxon>Bacteria</taxon>
        <taxon>Pseudomonadati</taxon>
        <taxon>Spirochaetota</taxon>
        <taxon>Spirochaetia</taxon>
        <taxon>Spirochaetales</taxon>
        <taxon>Treponemataceae</taxon>
        <taxon>Treponema</taxon>
    </lineage>
</organism>
<evidence type="ECO:0000259" key="1">
    <source>
        <dbReference type="PROSITE" id="PS50801"/>
    </source>
</evidence>
<dbReference type="SUPFAM" id="SSF52091">
    <property type="entry name" value="SpoIIaa-like"/>
    <property type="match status" value="1"/>
</dbReference>
<gene>
    <name evidence="2" type="ORF">SAMN02745149_00400</name>
</gene>
<evidence type="ECO:0000313" key="2">
    <source>
        <dbReference type="EMBL" id="SJZ30183.1"/>
    </source>
</evidence>
<reference evidence="2 3" key="1">
    <citation type="submission" date="2017-02" db="EMBL/GenBank/DDBJ databases">
        <authorList>
            <person name="Peterson S.W."/>
        </authorList>
    </citation>
    <scope>NUCLEOTIDE SEQUENCE [LARGE SCALE GENOMIC DNA]</scope>
    <source>
        <strain evidence="2 3">ATCC BAA-908</strain>
    </source>
</reference>
<dbReference type="GeneID" id="78315720"/>
<evidence type="ECO:0000313" key="3">
    <source>
        <dbReference type="Proteomes" id="UP000190423"/>
    </source>
</evidence>
<dbReference type="OrthoDB" id="360941at2"/>
<proteinExistence type="predicted"/>
<dbReference type="RefSeq" id="WP_078932328.1">
    <property type="nucleotide sequence ID" value="NZ_FUWG01000003.1"/>
</dbReference>
<name>A0A1T4JJ79_TREPO</name>
<dbReference type="PANTHER" id="PTHR33495">
    <property type="entry name" value="ANTI-SIGMA FACTOR ANTAGONIST TM_1081-RELATED-RELATED"/>
    <property type="match status" value="1"/>
</dbReference>
<dbReference type="GO" id="GO:0043856">
    <property type="term" value="F:anti-sigma factor antagonist activity"/>
    <property type="evidence" value="ECO:0007669"/>
    <property type="project" value="TreeGrafter"/>
</dbReference>
<dbReference type="PROSITE" id="PS50801">
    <property type="entry name" value="STAS"/>
    <property type="match status" value="1"/>
</dbReference>
<dbReference type="EMBL" id="FUWG01000003">
    <property type="protein sequence ID" value="SJZ30183.1"/>
    <property type="molecule type" value="Genomic_DNA"/>
</dbReference>
<dbReference type="InterPro" id="IPR036513">
    <property type="entry name" value="STAS_dom_sf"/>
</dbReference>
<dbReference type="InterPro" id="IPR002645">
    <property type="entry name" value="STAS_dom"/>
</dbReference>
<dbReference type="STRING" id="261392.SAMN02745149_00400"/>
<dbReference type="AlphaFoldDB" id="A0A1T4JJ79"/>
<keyword evidence="3" id="KW-1185">Reference proteome</keyword>
<dbReference type="Proteomes" id="UP000190423">
    <property type="component" value="Unassembled WGS sequence"/>
</dbReference>
<accession>A0A1T4JJ79</accession>